<evidence type="ECO:0000313" key="1">
    <source>
        <dbReference type="EMBL" id="CAI6377641.1"/>
    </source>
</evidence>
<name>A0AAV0YAY1_9HEMI</name>
<dbReference type="PANTHER" id="PTHR33053">
    <property type="entry name" value="PROTEIN, PUTATIVE-RELATED"/>
    <property type="match status" value="1"/>
</dbReference>
<accession>A0AAV0YAY1</accession>
<dbReference type="EMBL" id="CARXXK010001806">
    <property type="protein sequence ID" value="CAI6377641.1"/>
    <property type="molecule type" value="Genomic_DNA"/>
</dbReference>
<sequence>MEILENLLDVNLSNSLEPQFNISPIQETTQEIITFNKSEIDNFASNNLNSSKKIPPEDARENGALCYKDLPSNTSINYIIPNEMNYSNAVLYVNKDDIKKSLGQWADDCNVPQSTVNRLLSVLKYKAQLTYLPKDCRTLLKSTSTKVFNIREVKPGIYYHFGIKKGIQRYSSILYTNEQIKIAIGIDGLPISKSSSGQLWPILGYIIPYRKYIFPVGIYYGNEKLQDSNDFLLNFITEIIDLSMNGIVINNEVKKVKIELMCCDAPAKSFVLRVKGHSVFFHVHAVYKKVIT</sequence>
<keyword evidence="2" id="KW-1185">Reference proteome</keyword>
<organism evidence="1 2">
    <name type="scientific">Macrosiphum euphorbiae</name>
    <name type="common">potato aphid</name>
    <dbReference type="NCBI Taxonomy" id="13131"/>
    <lineage>
        <taxon>Eukaryota</taxon>
        <taxon>Metazoa</taxon>
        <taxon>Ecdysozoa</taxon>
        <taxon>Arthropoda</taxon>
        <taxon>Hexapoda</taxon>
        <taxon>Insecta</taxon>
        <taxon>Pterygota</taxon>
        <taxon>Neoptera</taxon>
        <taxon>Paraneoptera</taxon>
        <taxon>Hemiptera</taxon>
        <taxon>Sternorrhyncha</taxon>
        <taxon>Aphidomorpha</taxon>
        <taxon>Aphidoidea</taxon>
        <taxon>Aphididae</taxon>
        <taxon>Macrosiphini</taxon>
        <taxon>Macrosiphum</taxon>
    </lineage>
</organism>
<gene>
    <name evidence="1" type="ORF">MEUPH1_LOCUS30870</name>
</gene>
<reference evidence="1 2" key="1">
    <citation type="submission" date="2023-01" db="EMBL/GenBank/DDBJ databases">
        <authorList>
            <person name="Whitehead M."/>
        </authorList>
    </citation>
    <scope>NUCLEOTIDE SEQUENCE [LARGE SCALE GENOMIC DNA]</scope>
</reference>
<protein>
    <recommendedName>
        <fullName evidence="3">LAGLIDADG homing endonuclease</fullName>
    </recommendedName>
</protein>
<comment type="caution">
    <text evidence="1">The sequence shown here is derived from an EMBL/GenBank/DDBJ whole genome shotgun (WGS) entry which is preliminary data.</text>
</comment>
<dbReference type="Proteomes" id="UP001160148">
    <property type="component" value="Unassembled WGS sequence"/>
</dbReference>
<proteinExistence type="predicted"/>
<evidence type="ECO:0008006" key="3">
    <source>
        <dbReference type="Google" id="ProtNLM"/>
    </source>
</evidence>
<evidence type="ECO:0000313" key="2">
    <source>
        <dbReference type="Proteomes" id="UP001160148"/>
    </source>
</evidence>
<dbReference type="AlphaFoldDB" id="A0AAV0YAY1"/>
<dbReference type="PANTHER" id="PTHR33053:SF9">
    <property type="entry name" value="AGAP000105-PA"/>
    <property type="match status" value="1"/>
</dbReference>